<sequence length="424" mass="45728">MATPPARLSRRQTLGVLGVVLVTLVAGGWVVADQLLAGRALTQGRAALAAGDPAAARGHLARTFATRPHDAEAHFLAAVAARRSGDRAAAARHLDEADRYGWDATAVRGERALQAAVNGGHFSAVEPALRELAGGADPNAADALAVLATGYLAQFRITEADGLTAKWVELAPTDARAWAARTDVLERLERREACRTAFAAWVTAIPDDRRARLGLVRMMLDARRPPAEIAPHLDWLQAATPDDPDVLRFRAAALEAEGRTDEAVSVLDRAAAQPAATATVLTHRARLDLDRGRAAVGLPFARRAVGADASDLEARFTLLRCLQQAGSPEEAAEAEARWKQLRDDLARVRELGRRISANPAEPELRREMGELFLRNGRDAEGVRWLESALIVRPDHGPTHRLLADYYTRTHRPELAAAHHAGSSP</sequence>
<evidence type="ECO:0000313" key="4">
    <source>
        <dbReference type="Proteomes" id="UP000319576"/>
    </source>
</evidence>
<name>A0A517XX69_9BACT</name>
<dbReference type="EMBL" id="CP036273">
    <property type="protein sequence ID" value="QDU22100.1"/>
    <property type="molecule type" value="Genomic_DNA"/>
</dbReference>
<proteinExistence type="predicted"/>
<dbReference type="Proteomes" id="UP000319576">
    <property type="component" value="Chromosome"/>
</dbReference>
<accession>A0A517XX69</accession>
<keyword evidence="1" id="KW-0677">Repeat</keyword>
<organism evidence="3 4">
    <name type="scientific">Urbifossiella limnaea</name>
    <dbReference type="NCBI Taxonomy" id="2528023"/>
    <lineage>
        <taxon>Bacteria</taxon>
        <taxon>Pseudomonadati</taxon>
        <taxon>Planctomycetota</taxon>
        <taxon>Planctomycetia</taxon>
        <taxon>Gemmatales</taxon>
        <taxon>Gemmataceae</taxon>
        <taxon>Urbifossiella</taxon>
    </lineage>
</organism>
<dbReference type="Pfam" id="PF13432">
    <property type="entry name" value="TPR_16"/>
    <property type="match status" value="2"/>
</dbReference>
<dbReference type="SUPFAM" id="SSF48452">
    <property type="entry name" value="TPR-like"/>
    <property type="match status" value="2"/>
</dbReference>
<dbReference type="PANTHER" id="PTHR45586:SF1">
    <property type="entry name" value="LIPOPOLYSACCHARIDE ASSEMBLY PROTEIN B"/>
    <property type="match status" value="1"/>
</dbReference>
<evidence type="ECO:0000256" key="2">
    <source>
        <dbReference type="ARBA" id="ARBA00022803"/>
    </source>
</evidence>
<keyword evidence="2" id="KW-0802">TPR repeat</keyword>
<dbReference type="Gene3D" id="1.25.40.10">
    <property type="entry name" value="Tetratricopeptide repeat domain"/>
    <property type="match status" value="2"/>
</dbReference>
<evidence type="ECO:0000313" key="3">
    <source>
        <dbReference type="EMBL" id="QDU22100.1"/>
    </source>
</evidence>
<dbReference type="InterPro" id="IPR051012">
    <property type="entry name" value="CellSynth/LPSAsmb/PSIAsmb"/>
</dbReference>
<gene>
    <name evidence="3" type="ORF">ETAA1_40750</name>
</gene>
<evidence type="ECO:0008006" key="5">
    <source>
        <dbReference type="Google" id="ProtNLM"/>
    </source>
</evidence>
<reference evidence="3 4" key="1">
    <citation type="submission" date="2019-02" db="EMBL/GenBank/DDBJ databases">
        <title>Deep-cultivation of Planctomycetes and their phenomic and genomic characterization uncovers novel biology.</title>
        <authorList>
            <person name="Wiegand S."/>
            <person name="Jogler M."/>
            <person name="Boedeker C."/>
            <person name="Pinto D."/>
            <person name="Vollmers J."/>
            <person name="Rivas-Marin E."/>
            <person name="Kohn T."/>
            <person name="Peeters S.H."/>
            <person name="Heuer A."/>
            <person name="Rast P."/>
            <person name="Oberbeckmann S."/>
            <person name="Bunk B."/>
            <person name="Jeske O."/>
            <person name="Meyerdierks A."/>
            <person name="Storesund J.E."/>
            <person name="Kallscheuer N."/>
            <person name="Luecker S."/>
            <person name="Lage O.M."/>
            <person name="Pohl T."/>
            <person name="Merkel B.J."/>
            <person name="Hornburger P."/>
            <person name="Mueller R.-W."/>
            <person name="Bruemmer F."/>
            <person name="Labrenz M."/>
            <person name="Spormann A.M."/>
            <person name="Op den Camp H."/>
            <person name="Overmann J."/>
            <person name="Amann R."/>
            <person name="Jetten M.S.M."/>
            <person name="Mascher T."/>
            <person name="Medema M.H."/>
            <person name="Devos D.P."/>
            <person name="Kaster A.-K."/>
            <person name="Ovreas L."/>
            <person name="Rohde M."/>
            <person name="Galperin M.Y."/>
            <person name="Jogler C."/>
        </authorList>
    </citation>
    <scope>NUCLEOTIDE SEQUENCE [LARGE SCALE GENOMIC DNA]</scope>
    <source>
        <strain evidence="3 4">ETA_A1</strain>
    </source>
</reference>
<keyword evidence="4" id="KW-1185">Reference proteome</keyword>
<dbReference type="AlphaFoldDB" id="A0A517XX69"/>
<evidence type="ECO:0000256" key="1">
    <source>
        <dbReference type="ARBA" id="ARBA00022737"/>
    </source>
</evidence>
<protein>
    <recommendedName>
        <fullName evidence="5">Tetratricopeptide repeat protein</fullName>
    </recommendedName>
</protein>
<dbReference type="InterPro" id="IPR011990">
    <property type="entry name" value="TPR-like_helical_dom_sf"/>
</dbReference>
<dbReference type="RefSeq" id="WP_145241544.1">
    <property type="nucleotide sequence ID" value="NZ_CP036273.1"/>
</dbReference>
<dbReference type="OrthoDB" id="265874at2"/>
<dbReference type="KEGG" id="uli:ETAA1_40750"/>
<dbReference type="PANTHER" id="PTHR45586">
    <property type="entry name" value="TPR REPEAT-CONTAINING PROTEIN PA4667"/>
    <property type="match status" value="1"/>
</dbReference>